<comment type="caution">
    <text evidence="2">The sequence shown here is derived from an EMBL/GenBank/DDBJ whole genome shotgun (WGS) entry which is preliminary data.</text>
</comment>
<keyword evidence="3" id="KW-1185">Reference proteome</keyword>
<evidence type="ECO:0000313" key="2">
    <source>
        <dbReference type="EMBL" id="KAF0746875.1"/>
    </source>
</evidence>
<dbReference type="Proteomes" id="UP000478052">
    <property type="component" value="Unassembled WGS sequence"/>
</dbReference>
<proteinExistence type="predicted"/>
<gene>
    <name evidence="2" type="ORF">FWK35_00023567</name>
</gene>
<protein>
    <recommendedName>
        <fullName evidence="1">ZSWIM1/3 RNaseH-like domain-containing protein</fullName>
    </recommendedName>
</protein>
<evidence type="ECO:0000313" key="3">
    <source>
        <dbReference type="Proteomes" id="UP000478052"/>
    </source>
</evidence>
<feature type="non-terminal residue" evidence="2">
    <location>
        <position position="210"/>
    </location>
</feature>
<dbReference type="InterPro" id="IPR052579">
    <property type="entry name" value="Zinc_finger_SWIM"/>
</dbReference>
<evidence type="ECO:0000259" key="1">
    <source>
        <dbReference type="Pfam" id="PF21056"/>
    </source>
</evidence>
<dbReference type="PANTHER" id="PTHR31569:SF4">
    <property type="entry name" value="SWIM-TYPE DOMAIN-CONTAINING PROTEIN"/>
    <property type="match status" value="1"/>
</dbReference>
<feature type="domain" description="ZSWIM1/3 RNaseH-like" evidence="1">
    <location>
        <begin position="2"/>
        <end position="44"/>
    </location>
</feature>
<name>A0A6G0Y106_APHCR</name>
<dbReference type="OrthoDB" id="124789at2759"/>
<reference evidence="2 3" key="1">
    <citation type="submission" date="2019-08" db="EMBL/GenBank/DDBJ databases">
        <title>Whole genome of Aphis craccivora.</title>
        <authorList>
            <person name="Voronova N.V."/>
            <person name="Shulinski R.S."/>
            <person name="Bandarenka Y.V."/>
            <person name="Zhorov D.G."/>
            <person name="Warner D."/>
        </authorList>
    </citation>
    <scope>NUCLEOTIDE SEQUENCE [LARGE SCALE GENOMIC DNA]</scope>
    <source>
        <strain evidence="2">180601</strain>
        <tissue evidence="2">Whole Body</tissue>
    </source>
</reference>
<dbReference type="PANTHER" id="PTHR31569">
    <property type="entry name" value="SWIM-TYPE DOMAIN-CONTAINING PROTEIN"/>
    <property type="match status" value="1"/>
</dbReference>
<dbReference type="EMBL" id="VUJU01007041">
    <property type="protein sequence ID" value="KAF0746875.1"/>
    <property type="molecule type" value="Genomic_DNA"/>
</dbReference>
<dbReference type="AlphaFoldDB" id="A0A6G0Y106"/>
<sequence length="210" mass="24645">MRIPLYVMMVEDGNGQSEVVALGLMTNENKETLYWFFETFKRDQCKQIVEYMYYAKSEDEYNTLFERLKSEAPASVFDYFVKNWTGIKNEWVTGLTYHSGNFLNDTNNRLESFNGKLKSVVPTFSNLDDFIEKLFILLKCVRLERDTKAVKMVQKLPITRITDTDLLQYFSLLTPYAFDYVKKQFEIKTKVLSSTTVNVCGCRFYVAMKL</sequence>
<accession>A0A6G0Y106</accession>
<dbReference type="Pfam" id="PF21056">
    <property type="entry name" value="ZSWIM1-3_RNaseH-like"/>
    <property type="match status" value="1"/>
</dbReference>
<organism evidence="2 3">
    <name type="scientific">Aphis craccivora</name>
    <name type="common">Cowpea aphid</name>
    <dbReference type="NCBI Taxonomy" id="307492"/>
    <lineage>
        <taxon>Eukaryota</taxon>
        <taxon>Metazoa</taxon>
        <taxon>Ecdysozoa</taxon>
        <taxon>Arthropoda</taxon>
        <taxon>Hexapoda</taxon>
        <taxon>Insecta</taxon>
        <taxon>Pterygota</taxon>
        <taxon>Neoptera</taxon>
        <taxon>Paraneoptera</taxon>
        <taxon>Hemiptera</taxon>
        <taxon>Sternorrhyncha</taxon>
        <taxon>Aphidomorpha</taxon>
        <taxon>Aphidoidea</taxon>
        <taxon>Aphididae</taxon>
        <taxon>Aphidini</taxon>
        <taxon>Aphis</taxon>
        <taxon>Aphis</taxon>
    </lineage>
</organism>
<dbReference type="InterPro" id="IPR048324">
    <property type="entry name" value="ZSWIM1-3_RNaseH-like"/>
</dbReference>